<evidence type="ECO:0008006" key="6">
    <source>
        <dbReference type="Google" id="ProtNLM"/>
    </source>
</evidence>
<protein>
    <recommendedName>
        <fullName evidence="6">Glucuronosyltransferase</fullName>
    </recommendedName>
</protein>
<dbReference type="CDD" id="cd03784">
    <property type="entry name" value="GT1_Gtf-like"/>
    <property type="match status" value="1"/>
</dbReference>
<evidence type="ECO:0000313" key="5">
    <source>
        <dbReference type="EMBL" id="CEK96334.1"/>
    </source>
</evidence>
<dbReference type="Gene3D" id="3.40.50.2000">
    <property type="entry name" value="Glycogen Phosphorylase B"/>
    <property type="match status" value="1"/>
</dbReference>
<feature type="transmembrane region" description="Helical" evidence="4">
    <location>
        <begin position="311"/>
        <end position="339"/>
    </location>
</feature>
<feature type="non-terminal residue" evidence="5">
    <location>
        <position position="1"/>
    </location>
</feature>
<dbReference type="GO" id="GO:0008194">
    <property type="term" value="F:UDP-glycosyltransferase activity"/>
    <property type="evidence" value="ECO:0007669"/>
    <property type="project" value="InterPro"/>
</dbReference>
<dbReference type="AlphaFoldDB" id="A0A0B7BSX7"/>
<evidence type="ECO:0000256" key="1">
    <source>
        <dbReference type="ARBA" id="ARBA00009995"/>
    </source>
</evidence>
<keyword evidence="4" id="KW-0812">Transmembrane</keyword>
<evidence type="ECO:0000256" key="3">
    <source>
        <dbReference type="ARBA" id="ARBA00022679"/>
    </source>
</evidence>
<sequence>FAILSAIQNHVTGRIPFNPVSEAYKSPYFRTQASLYEQVVTVIQLMSPHFKHIFNDRGYNKILFPSDPDVPPSNELMSLAEVYIMESDPIFDYPQPQLPNIKFIGGLSVGPSKELQEPFKSFVERSEKAGVGVAILSFGSLFMNLPKQLEEKLISALSRLQLNTIWRANLTSPDPNKILTSTWLPVNDLLGNKNVKVFMTHSGLHSLYEALYHAVPVVCLPIFFDQQPNAERMEAKGYGRNVDLLKTSANELLKAIEDVASNNKIKSTISTASEIYRELYTNPRQEAAFWLDHVMRYGGSYMRYSGQKIPMYLFIMDYVLVFLAGVVFALVLFLVVFILKRALSLCLRRDKHFKKD</sequence>
<organism evidence="5">
    <name type="scientific">Arion vulgaris</name>
    <dbReference type="NCBI Taxonomy" id="1028688"/>
    <lineage>
        <taxon>Eukaryota</taxon>
        <taxon>Metazoa</taxon>
        <taxon>Spiralia</taxon>
        <taxon>Lophotrochozoa</taxon>
        <taxon>Mollusca</taxon>
        <taxon>Gastropoda</taxon>
        <taxon>Heterobranchia</taxon>
        <taxon>Euthyneura</taxon>
        <taxon>Panpulmonata</taxon>
        <taxon>Eupulmonata</taxon>
        <taxon>Stylommatophora</taxon>
        <taxon>Helicina</taxon>
        <taxon>Arionoidea</taxon>
        <taxon>Arionidae</taxon>
        <taxon>Arion</taxon>
    </lineage>
</organism>
<keyword evidence="4" id="KW-0472">Membrane</keyword>
<dbReference type="InterPro" id="IPR002213">
    <property type="entry name" value="UDP_glucos_trans"/>
</dbReference>
<dbReference type="SUPFAM" id="SSF53756">
    <property type="entry name" value="UDP-Glycosyltransferase/glycogen phosphorylase"/>
    <property type="match status" value="1"/>
</dbReference>
<evidence type="ECO:0000256" key="2">
    <source>
        <dbReference type="ARBA" id="ARBA00022676"/>
    </source>
</evidence>
<dbReference type="InterPro" id="IPR050271">
    <property type="entry name" value="UDP-glycosyltransferase"/>
</dbReference>
<keyword evidence="3" id="KW-0808">Transferase</keyword>
<dbReference type="PANTHER" id="PTHR48043:SF145">
    <property type="entry name" value="FI06409P-RELATED"/>
    <property type="match status" value="1"/>
</dbReference>
<evidence type="ECO:0000256" key="4">
    <source>
        <dbReference type="SAM" id="Phobius"/>
    </source>
</evidence>
<gene>
    <name evidence="5" type="primary">ORF211559</name>
</gene>
<reference evidence="5" key="1">
    <citation type="submission" date="2014-12" db="EMBL/GenBank/DDBJ databases">
        <title>Insight into the proteome of Arion vulgaris.</title>
        <authorList>
            <person name="Aradska J."/>
            <person name="Bulat T."/>
            <person name="Smidak R."/>
            <person name="Sarate P."/>
            <person name="Gangsoo J."/>
            <person name="Sialana F."/>
            <person name="Bilban M."/>
            <person name="Lubec G."/>
        </authorList>
    </citation>
    <scope>NUCLEOTIDE SEQUENCE</scope>
    <source>
        <tissue evidence="5">Skin</tissue>
    </source>
</reference>
<dbReference type="FunFam" id="3.40.50.2000:FF:000021">
    <property type="entry name" value="UDP-glucuronosyltransferase"/>
    <property type="match status" value="1"/>
</dbReference>
<proteinExistence type="inferred from homology"/>
<keyword evidence="2" id="KW-0328">Glycosyltransferase</keyword>
<accession>A0A0B7BSX7</accession>
<dbReference type="PANTHER" id="PTHR48043">
    <property type="entry name" value="EG:EG0003.4 PROTEIN-RELATED"/>
    <property type="match status" value="1"/>
</dbReference>
<dbReference type="Pfam" id="PF00201">
    <property type="entry name" value="UDPGT"/>
    <property type="match status" value="1"/>
</dbReference>
<dbReference type="EMBL" id="HACG01049469">
    <property type="protein sequence ID" value="CEK96334.1"/>
    <property type="molecule type" value="Transcribed_RNA"/>
</dbReference>
<comment type="similarity">
    <text evidence="1">Belongs to the UDP-glycosyltransferase family.</text>
</comment>
<name>A0A0B7BSX7_9EUPU</name>
<keyword evidence="4" id="KW-1133">Transmembrane helix</keyword>